<evidence type="ECO:0000313" key="5">
    <source>
        <dbReference type="EMBL" id="KAG6461772.1"/>
    </source>
</evidence>
<dbReference type="InterPro" id="IPR000859">
    <property type="entry name" value="CUB_dom"/>
</dbReference>
<dbReference type="InterPro" id="IPR000436">
    <property type="entry name" value="Sushi_SCR_CCP_dom"/>
</dbReference>
<evidence type="ECO:0000313" key="6">
    <source>
        <dbReference type="Proteomes" id="UP000791440"/>
    </source>
</evidence>
<dbReference type="SMART" id="SM00042">
    <property type="entry name" value="CUB"/>
    <property type="match status" value="1"/>
</dbReference>
<keyword evidence="2" id="KW-1015">Disulfide bond</keyword>
<protein>
    <recommendedName>
        <fullName evidence="4">CUB domain-containing protein</fullName>
    </recommendedName>
</protein>
<dbReference type="Pfam" id="PF00431">
    <property type="entry name" value="CUB"/>
    <property type="match status" value="1"/>
</dbReference>
<keyword evidence="1" id="KW-0677">Repeat</keyword>
<dbReference type="SMART" id="SM00032">
    <property type="entry name" value="CCP"/>
    <property type="match status" value="1"/>
</dbReference>
<comment type="caution">
    <text evidence="5">The sequence shown here is derived from an EMBL/GenBank/DDBJ whole genome shotgun (WGS) entry which is preliminary data.</text>
</comment>
<dbReference type="CDD" id="cd00033">
    <property type="entry name" value="CCP"/>
    <property type="match status" value="1"/>
</dbReference>
<dbReference type="AlphaFoldDB" id="A0A921ZPE6"/>
<evidence type="ECO:0000259" key="4">
    <source>
        <dbReference type="PROSITE" id="PS01180"/>
    </source>
</evidence>
<dbReference type="Proteomes" id="UP000791440">
    <property type="component" value="Unassembled WGS sequence"/>
</dbReference>
<organism evidence="5 6">
    <name type="scientific">Manduca sexta</name>
    <name type="common">Tobacco hawkmoth</name>
    <name type="synonym">Tobacco hornworm</name>
    <dbReference type="NCBI Taxonomy" id="7130"/>
    <lineage>
        <taxon>Eukaryota</taxon>
        <taxon>Metazoa</taxon>
        <taxon>Ecdysozoa</taxon>
        <taxon>Arthropoda</taxon>
        <taxon>Hexapoda</taxon>
        <taxon>Insecta</taxon>
        <taxon>Pterygota</taxon>
        <taxon>Neoptera</taxon>
        <taxon>Endopterygota</taxon>
        <taxon>Lepidoptera</taxon>
        <taxon>Glossata</taxon>
        <taxon>Ditrysia</taxon>
        <taxon>Bombycoidea</taxon>
        <taxon>Sphingidae</taxon>
        <taxon>Sphinginae</taxon>
        <taxon>Sphingini</taxon>
        <taxon>Manduca</taxon>
    </lineage>
</organism>
<sequence>MEFITRVDRCTGVNHCNFLLSEDYPPSKTWATGVVYLKYACFDDTLSVHYCNREVQIAEWGEESEGYIRTPGYPHFYVGDACRWRLRAHPEQRIRVTFLDVSLRSIEPFDDTCTDYVTVQDSNGDSLLSSCEQVDMPLKLTSSTSTVEVMVDARSKGAYPKRGVLLHYKSIGCVTLSAPSDGYIVYRNEEVAHYMCNVNFVFIDTRQRARLLWCYDDNRWNDTVPLCIG</sequence>
<evidence type="ECO:0000256" key="1">
    <source>
        <dbReference type="ARBA" id="ARBA00022737"/>
    </source>
</evidence>
<dbReference type="EMBL" id="JH668774">
    <property type="protein sequence ID" value="KAG6461772.1"/>
    <property type="molecule type" value="Genomic_DNA"/>
</dbReference>
<keyword evidence="6" id="KW-1185">Reference proteome</keyword>
<evidence type="ECO:0000256" key="2">
    <source>
        <dbReference type="ARBA" id="ARBA00023157"/>
    </source>
</evidence>
<accession>A0A921ZPE6</accession>
<reference evidence="5" key="1">
    <citation type="journal article" date="2016" name="Insect Biochem. Mol. Biol.">
        <title>Multifaceted biological insights from a draft genome sequence of the tobacco hornworm moth, Manduca sexta.</title>
        <authorList>
            <person name="Kanost M.R."/>
            <person name="Arrese E.L."/>
            <person name="Cao X."/>
            <person name="Chen Y.R."/>
            <person name="Chellapilla S."/>
            <person name="Goldsmith M.R."/>
            <person name="Grosse-Wilde E."/>
            <person name="Heckel D.G."/>
            <person name="Herndon N."/>
            <person name="Jiang H."/>
            <person name="Papanicolaou A."/>
            <person name="Qu J."/>
            <person name="Soulages J.L."/>
            <person name="Vogel H."/>
            <person name="Walters J."/>
            <person name="Waterhouse R.M."/>
            <person name="Ahn S.J."/>
            <person name="Almeida F.C."/>
            <person name="An C."/>
            <person name="Aqrawi P."/>
            <person name="Bretschneider A."/>
            <person name="Bryant W.B."/>
            <person name="Bucks S."/>
            <person name="Chao H."/>
            <person name="Chevignon G."/>
            <person name="Christen J.M."/>
            <person name="Clarke D.F."/>
            <person name="Dittmer N.T."/>
            <person name="Ferguson L.C.F."/>
            <person name="Garavelou S."/>
            <person name="Gordon K.H.J."/>
            <person name="Gunaratna R.T."/>
            <person name="Han Y."/>
            <person name="Hauser F."/>
            <person name="He Y."/>
            <person name="Heidel-Fischer H."/>
            <person name="Hirsh A."/>
            <person name="Hu Y."/>
            <person name="Jiang H."/>
            <person name="Kalra D."/>
            <person name="Klinner C."/>
            <person name="Konig C."/>
            <person name="Kovar C."/>
            <person name="Kroll A.R."/>
            <person name="Kuwar S.S."/>
            <person name="Lee S.L."/>
            <person name="Lehman R."/>
            <person name="Li K."/>
            <person name="Li Z."/>
            <person name="Liang H."/>
            <person name="Lovelace S."/>
            <person name="Lu Z."/>
            <person name="Mansfield J.H."/>
            <person name="McCulloch K.J."/>
            <person name="Mathew T."/>
            <person name="Morton B."/>
            <person name="Muzny D.M."/>
            <person name="Neunemann D."/>
            <person name="Ongeri F."/>
            <person name="Pauchet Y."/>
            <person name="Pu L.L."/>
            <person name="Pyrousis I."/>
            <person name="Rao X.J."/>
            <person name="Redding A."/>
            <person name="Roesel C."/>
            <person name="Sanchez-Gracia A."/>
            <person name="Schaack S."/>
            <person name="Shukla A."/>
            <person name="Tetreau G."/>
            <person name="Wang Y."/>
            <person name="Xiong G.H."/>
            <person name="Traut W."/>
            <person name="Walsh T.K."/>
            <person name="Worley K.C."/>
            <person name="Wu D."/>
            <person name="Wu W."/>
            <person name="Wu Y.Q."/>
            <person name="Zhang X."/>
            <person name="Zou Z."/>
            <person name="Zucker H."/>
            <person name="Briscoe A.D."/>
            <person name="Burmester T."/>
            <person name="Clem R.J."/>
            <person name="Feyereisen R."/>
            <person name="Grimmelikhuijzen C.J.P."/>
            <person name="Hamodrakas S.J."/>
            <person name="Hansson B.S."/>
            <person name="Huguet E."/>
            <person name="Jermiin L.S."/>
            <person name="Lan Q."/>
            <person name="Lehman H.K."/>
            <person name="Lorenzen M."/>
            <person name="Merzendorfer H."/>
            <person name="Michalopoulos I."/>
            <person name="Morton D.B."/>
            <person name="Muthukrishnan S."/>
            <person name="Oakeshott J.G."/>
            <person name="Palmer W."/>
            <person name="Park Y."/>
            <person name="Passarelli A.L."/>
            <person name="Rozas J."/>
            <person name="Schwartz L.M."/>
            <person name="Smith W."/>
            <person name="Southgate A."/>
            <person name="Vilcinskas A."/>
            <person name="Vogt R."/>
            <person name="Wang P."/>
            <person name="Werren J."/>
            <person name="Yu X.Q."/>
            <person name="Zhou J.J."/>
            <person name="Brown S.J."/>
            <person name="Scherer S.E."/>
            <person name="Richards S."/>
            <person name="Blissard G.W."/>
        </authorList>
    </citation>
    <scope>NUCLEOTIDE SEQUENCE</scope>
</reference>
<comment type="caution">
    <text evidence="3">Lacks conserved residue(s) required for the propagation of feature annotation.</text>
</comment>
<reference evidence="5" key="2">
    <citation type="submission" date="2020-12" db="EMBL/GenBank/DDBJ databases">
        <authorList>
            <person name="Kanost M."/>
        </authorList>
    </citation>
    <scope>NUCLEOTIDE SEQUENCE</scope>
</reference>
<feature type="domain" description="CUB" evidence="4">
    <location>
        <begin position="51"/>
        <end position="171"/>
    </location>
</feature>
<dbReference type="PANTHER" id="PTHR24251">
    <property type="entry name" value="OVOCHYMASE-RELATED"/>
    <property type="match status" value="1"/>
</dbReference>
<feature type="non-terminal residue" evidence="5">
    <location>
        <position position="229"/>
    </location>
</feature>
<proteinExistence type="predicted"/>
<dbReference type="CDD" id="cd00041">
    <property type="entry name" value="CUB"/>
    <property type="match status" value="1"/>
</dbReference>
<evidence type="ECO:0000256" key="3">
    <source>
        <dbReference type="PROSITE-ProRule" id="PRU00059"/>
    </source>
</evidence>
<gene>
    <name evidence="5" type="ORF">O3G_MSEX012847</name>
</gene>
<name>A0A921ZPE6_MANSE</name>
<dbReference type="PROSITE" id="PS01180">
    <property type="entry name" value="CUB"/>
    <property type="match status" value="1"/>
</dbReference>